<feature type="chain" id="PRO_5046976110" description="Nuclear transport factor 2 family protein" evidence="2">
    <location>
        <begin position="20"/>
        <end position="174"/>
    </location>
</feature>
<feature type="compositionally biased region" description="Low complexity" evidence="1">
    <location>
        <begin position="24"/>
        <end position="44"/>
    </location>
</feature>
<feature type="region of interest" description="Disordered" evidence="1">
    <location>
        <begin position="21"/>
        <end position="44"/>
    </location>
</feature>
<dbReference type="Proteomes" id="UP000678317">
    <property type="component" value="Unassembled WGS sequence"/>
</dbReference>
<keyword evidence="2" id="KW-0732">Signal</keyword>
<protein>
    <recommendedName>
        <fullName evidence="5">Nuclear transport factor 2 family protein</fullName>
    </recommendedName>
</protein>
<accession>A0ABS3SIF0</accession>
<organism evidence="3 4">
    <name type="scientific">Cellulomonas fengjieae</name>
    <dbReference type="NCBI Taxonomy" id="2819978"/>
    <lineage>
        <taxon>Bacteria</taxon>
        <taxon>Bacillati</taxon>
        <taxon>Actinomycetota</taxon>
        <taxon>Actinomycetes</taxon>
        <taxon>Micrococcales</taxon>
        <taxon>Cellulomonadaceae</taxon>
        <taxon>Cellulomonas</taxon>
    </lineage>
</organism>
<keyword evidence="4" id="KW-1185">Reference proteome</keyword>
<reference evidence="3 4" key="1">
    <citation type="submission" date="2021-03" db="EMBL/GenBank/DDBJ databases">
        <title>novel species in genus Cellulomonas.</title>
        <authorList>
            <person name="Zhang G."/>
        </authorList>
    </citation>
    <scope>NUCLEOTIDE SEQUENCE [LARGE SCALE GENOMIC DNA]</scope>
    <source>
        <strain evidence="4">zg-ZUI188</strain>
    </source>
</reference>
<name>A0ABS3SIF0_9CELL</name>
<comment type="caution">
    <text evidence="3">The sequence shown here is derived from an EMBL/GenBank/DDBJ whole genome shotgun (WGS) entry which is preliminary data.</text>
</comment>
<sequence>MTRLLSIAVLVLGAVSLGACSPDAEPSVTEPSSTTATPTPTPTETVVDDEAAVQAAFDRYWAAEVEAQRGNPDPALFVGVAEGTMVEDSLAIARDFQANGLVREGAPTFSGQLMDVQGDAATVLVCVDNSTWTVAGQTVEPGISLVQPNGLSFARRGEAWVVTEAFVPPAEYTC</sequence>
<gene>
    <name evidence="3" type="ORF">J4035_12855</name>
</gene>
<evidence type="ECO:0008006" key="5">
    <source>
        <dbReference type="Google" id="ProtNLM"/>
    </source>
</evidence>
<feature type="signal peptide" evidence="2">
    <location>
        <begin position="1"/>
        <end position="19"/>
    </location>
</feature>
<evidence type="ECO:0000313" key="3">
    <source>
        <dbReference type="EMBL" id="MBO3085526.1"/>
    </source>
</evidence>
<evidence type="ECO:0000313" key="4">
    <source>
        <dbReference type="Proteomes" id="UP000678317"/>
    </source>
</evidence>
<dbReference type="EMBL" id="JAGFBM010000007">
    <property type="protein sequence ID" value="MBO3085526.1"/>
    <property type="molecule type" value="Genomic_DNA"/>
</dbReference>
<dbReference type="RefSeq" id="WP_208213352.1">
    <property type="nucleotide sequence ID" value="NZ_CP074404.1"/>
</dbReference>
<evidence type="ECO:0000256" key="1">
    <source>
        <dbReference type="SAM" id="MobiDB-lite"/>
    </source>
</evidence>
<proteinExistence type="predicted"/>
<dbReference type="PROSITE" id="PS51257">
    <property type="entry name" value="PROKAR_LIPOPROTEIN"/>
    <property type="match status" value="1"/>
</dbReference>
<evidence type="ECO:0000256" key="2">
    <source>
        <dbReference type="SAM" id="SignalP"/>
    </source>
</evidence>